<dbReference type="InterPro" id="IPR000477">
    <property type="entry name" value="RT_dom"/>
</dbReference>
<dbReference type="CDD" id="cd01650">
    <property type="entry name" value="RT_nLTR_like"/>
    <property type="match status" value="1"/>
</dbReference>
<organism evidence="3 4">
    <name type="scientific">Petrolisthes manimaculis</name>
    <dbReference type="NCBI Taxonomy" id="1843537"/>
    <lineage>
        <taxon>Eukaryota</taxon>
        <taxon>Metazoa</taxon>
        <taxon>Ecdysozoa</taxon>
        <taxon>Arthropoda</taxon>
        <taxon>Crustacea</taxon>
        <taxon>Multicrustacea</taxon>
        <taxon>Malacostraca</taxon>
        <taxon>Eumalacostraca</taxon>
        <taxon>Eucarida</taxon>
        <taxon>Decapoda</taxon>
        <taxon>Pleocyemata</taxon>
        <taxon>Anomura</taxon>
        <taxon>Galatheoidea</taxon>
        <taxon>Porcellanidae</taxon>
        <taxon>Petrolisthes</taxon>
    </lineage>
</organism>
<dbReference type="AlphaFoldDB" id="A0AAE1URJ0"/>
<feature type="compositionally biased region" description="Pro residues" evidence="1">
    <location>
        <begin position="293"/>
        <end position="335"/>
    </location>
</feature>
<evidence type="ECO:0000256" key="1">
    <source>
        <dbReference type="SAM" id="MobiDB-lite"/>
    </source>
</evidence>
<reference evidence="3" key="1">
    <citation type="submission" date="2023-11" db="EMBL/GenBank/DDBJ databases">
        <title>Genome assemblies of two species of porcelain crab, Petrolisthes cinctipes and Petrolisthes manimaculis (Anomura: Porcellanidae).</title>
        <authorList>
            <person name="Angst P."/>
        </authorList>
    </citation>
    <scope>NUCLEOTIDE SEQUENCE</scope>
    <source>
        <strain evidence="3">PB745_02</strain>
        <tissue evidence="3">Gill</tissue>
    </source>
</reference>
<evidence type="ECO:0000259" key="2">
    <source>
        <dbReference type="PROSITE" id="PS50878"/>
    </source>
</evidence>
<comment type="caution">
    <text evidence="3">The sequence shown here is derived from an EMBL/GenBank/DDBJ whole genome shotgun (WGS) entry which is preliminary data.</text>
</comment>
<dbReference type="PROSITE" id="PS50878">
    <property type="entry name" value="RT_POL"/>
    <property type="match status" value="1"/>
</dbReference>
<dbReference type="GO" id="GO:0003676">
    <property type="term" value="F:nucleic acid binding"/>
    <property type="evidence" value="ECO:0007669"/>
    <property type="project" value="InterPro"/>
</dbReference>
<dbReference type="Pfam" id="PF00078">
    <property type="entry name" value="RVT_1"/>
    <property type="match status" value="1"/>
</dbReference>
<dbReference type="GO" id="GO:0008270">
    <property type="term" value="F:zinc ion binding"/>
    <property type="evidence" value="ECO:0007669"/>
    <property type="project" value="InterPro"/>
</dbReference>
<name>A0AAE1URJ0_9EUCA</name>
<feature type="region of interest" description="Disordered" evidence="1">
    <location>
        <begin position="285"/>
        <end position="414"/>
    </location>
</feature>
<dbReference type="InterPro" id="IPR043502">
    <property type="entry name" value="DNA/RNA_pol_sf"/>
</dbReference>
<evidence type="ECO:0000313" key="4">
    <source>
        <dbReference type="Proteomes" id="UP001292094"/>
    </source>
</evidence>
<keyword evidence="4" id="KW-1185">Reference proteome</keyword>
<proteinExistence type="predicted"/>
<feature type="compositionally biased region" description="Low complexity" evidence="1">
    <location>
        <begin position="178"/>
        <end position="209"/>
    </location>
</feature>
<sequence length="1202" mass="136744">MGYLPPVARGFDLVESPQLRASCTVICKFVDRSLLAKPSESLSSEISDKNNITASIYKTKFSLKIRCATPQEANKLLTNGVKAFSIFIPSHYCELDQWFNIIQCHKCYKYGHETKTCNASQICSKCSEEGHYYTHCSKNSMTCPNCQGPHTAISGECPTRKLLIKDARLNHGLAHTHPTNTPAQPTYTTTNTPAQPTYTTTNTPHTPTHSYATAARASLPPTLIPPPPPAHSSPTPPPLMDPTSCARMTGCIQAAYLKAGQDFQVFSKLLPEILTYNNLPNIKIPPSWLGQQQPPPPPPTPNAPPPHLPPPPTPVTLPPPPTPATLPPPPTPSPTPLVSQPQTNTNSHHHSPDPTPRRRQNTSLSPVRRPVAMPPPKTPSDRSRSTSKRTTVSPLSGPQPEPEDAPPPKRHNSHDIHIHKTINIKQKTHNTKLSPSPTRVTTIKDFHTTYTNRGTGKPDVAITNRHFNMFHHHIQPGPHSGSDHIPVIYYISTNPILIPATKHFKYKQADWDTYKHILAEERYTTNYENKTIADIDTQCQHIHNSILQAAERSIPKTTHKPIYSFRPSIRTQRLLVCFRNRFNHNKNMLHTLAPIRQDLTFLRNHILNSLEHDHRKHWTHIIKEAESHRINNPREFWCRIRRLKGVPREHTHRLIVNNRAITDPVEITHEFKSHWENIYTPHPPTPTVIQHVNNINQHIQNMPLMIQPDTPIHLHTLDPEHLLTAPFDTDEVKLLLRHAPKKAPGATGIGYRLVHNLPDKTIEAITTLFNACLATGYFPDAYKKATATLIPKPGKPKTNPANYRPISLLETIGKTLERLINKRLRLHLEDDELLTEKQFGFRPYRSTQQALNIITNYIHINKHTPKPYKIALVTKDAEKAFDKVWHEGLKYKICTQFNFPIIIQKLLCNFLDNRFMQIKFQNNFSEYFPLRAGVPQGSVLSPTLYILYTNDMPDPIHADSLTIQYADDVTHVTRAGTLDALTTKTQKELDSVSQWESHWRVQTNPTKSQLTFFNIKTQAPRPLTLSSHDNIRTPIPISNTCTVLGLNIDNHIHMHKHALSITAKAKYQLGRLQRFYNTDTKTKLHLYKTLIRPLISYSPLSVSLTATTHQKNLQIIQNKALRWAHKIHWQDFTTNEEIHAITNMPPVNTYLHYLSDKQINKLTDGLQHYIDKLNAITPPRRQYANLFHADSRPPPIPTYTYR</sequence>
<dbReference type="GO" id="GO:0071897">
    <property type="term" value="P:DNA biosynthetic process"/>
    <property type="evidence" value="ECO:0007669"/>
    <property type="project" value="UniProtKB-ARBA"/>
</dbReference>
<dbReference type="Proteomes" id="UP001292094">
    <property type="component" value="Unassembled WGS sequence"/>
</dbReference>
<feature type="region of interest" description="Disordered" evidence="1">
    <location>
        <begin position="175"/>
        <end position="242"/>
    </location>
</feature>
<protein>
    <recommendedName>
        <fullName evidence="2">Reverse transcriptase domain-containing protein</fullName>
    </recommendedName>
</protein>
<feature type="compositionally biased region" description="Pro residues" evidence="1">
    <location>
        <begin position="222"/>
        <end position="240"/>
    </location>
</feature>
<feature type="domain" description="Reverse transcriptase" evidence="2">
    <location>
        <begin position="771"/>
        <end position="1048"/>
    </location>
</feature>
<dbReference type="SUPFAM" id="SSF57756">
    <property type="entry name" value="Retrovirus zinc finger-like domains"/>
    <property type="match status" value="1"/>
</dbReference>
<dbReference type="EMBL" id="JAWZYT010000136">
    <property type="protein sequence ID" value="KAK4327634.1"/>
    <property type="molecule type" value="Genomic_DNA"/>
</dbReference>
<dbReference type="SUPFAM" id="SSF56672">
    <property type="entry name" value="DNA/RNA polymerases"/>
    <property type="match status" value="1"/>
</dbReference>
<dbReference type="PANTHER" id="PTHR19446">
    <property type="entry name" value="REVERSE TRANSCRIPTASES"/>
    <property type="match status" value="1"/>
</dbReference>
<dbReference type="InterPro" id="IPR036875">
    <property type="entry name" value="Znf_CCHC_sf"/>
</dbReference>
<accession>A0AAE1URJ0</accession>
<dbReference type="PRINTS" id="PR01217">
    <property type="entry name" value="PRICHEXTENSN"/>
</dbReference>
<gene>
    <name evidence="3" type="ORF">Pmani_001907</name>
</gene>
<evidence type="ECO:0000313" key="3">
    <source>
        <dbReference type="EMBL" id="KAK4327634.1"/>
    </source>
</evidence>